<organism evidence="8 9">
    <name type="scientific">Rahnella perminowiae</name>
    <dbReference type="NCBI Taxonomy" id="2816244"/>
    <lineage>
        <taxon>Bacteria</taxon>
        <taxon>Pseudomonadati</taxon>
        <taxon>Pseudomonadota</taxon>
        <taxon>Gammaproteobacteria</taxon>
        <taxon>Enterobacterales</taxon>
        <taxon>Yersiniaceae</taxon>
        <taxon>Rahnella</taxon>
    </lineage>
</organism>
<feature type="transmembrane region" description="Helical" evidence="7">
    <location>
        <begin position="20"/>
        <end position="39"/>
    </location>
</feature>
<comment type="subcellular location">
    <subcellularLocation>
        <location evidence="1">Cell membrane</location>
        <topology evidence="1">Multi-pass membrane protein</topology>
    </subcellularLocation>
</comment>
<evidence type="ECO:0000256" key="2">
    <source>
        <dbReference type="ARBA" id="ARBA00022448"/>
    </source>
</evidence>
<protein>
    <submittedName>
        <fullName evidence="8">FUSC family protein</fullName>
    </submittedName>
</protein>
<dbReference type="RefSeq" id="WP_217138429.1">
    <property type="nucleotide sequence ID" value="NZ_JAFMOU010000067.1"/>
</dbReference>
<sequence length="674" mass="74048">MFNPLRRVFPSSSLLNDANALLYSAKTFTAAMLAYYIALSIGLERPSWSIITVYIVSQTSVGASLSRSIYRLAGTIAGATMTVVIVPVFVNTPIICSLVLTGWITICLYFSQLDRTPRAYAFVLAGYTASLIGFPAVFGPGAIFDIAITRVQEIMIGILCASVIHRYVIPKRITGLFNSTLSATQRDARRLVAETLQRASGGKEKQLQLALTLQSLEGVGHHLPYDFTISKPSRKARQLIHDRLSRLLVLSNQLHDYLQVLKTLPEEIATLVSEITAWLTCDDPAARKAGAGTLLQRCVWLQQRSCTDELKVETELHVNFVNRLHETIMLLQQCEQLSHAILSAKSEHLADDARNAKGYVYHRDHFTAARAALGAFAIIFSGCLLWIYSAWPDGATAVSILGVCCTLFGSFDTPVPHIVKYIAGSVYGVIISLLYSFVLLPQVTGFTVLVAVLAPAYLLAGSLQARPPTTFMAMGITLTLPVLSELGARYSGDFAAAINTSVALFAATGYAVISMSLLQTVQADSAIRRLLDRCRRDIRSRAKGLSSVHDVAWVNLMIDRTALILPRLRRSNQAADQVLNRLLNYLNIGLAVTYLRRSLNQLEGETALQVNHLLNLLARGAQPSELQNSISKILAMNAQVSHQPPHALIEHIIDLHCALKNFTQERDKEQAHDD</sequence>
<evidence type="ECO:0000256" key="4">
    <source>
        <dbReference type="ARBA" id="ARBA00022692"/>
    </source>
</evidence>
<accession>A0ABS6L191</accession>
<keyword evidence="3" id="KW-1003">Cell membrane</keyword>
<comment type="caution">
    <text evidence="8">The sequence shown here is derived from an EMBL/GenBank/DDBJ whole genome shotgun (WGS) entry which is preliminary data.</text>
</comment>
<evidence type="ECO:0000256" key="1">
    <source>
        <dbReference type="ARBA" id="ARBA00004651"/>
    </source>
</evidence>
<feature type="transmembrane region" description="Helical" evidence="7">
    <location>
        <begin position="418"/>
        <end position="437"/>
    </location>
</feature>
<feature type="transmembrane region" description="Helical" evidence="7">
    <location>
        <begin position="494"/>
        <end position="518"/>
    </location>
</feature>
<feature type="transmembrane region" description="Helical" evidence="7">
    <location>
        <begin position="76"/>
        <end position="109"/>
    </location>
</feature>
<keyword evidence="4 7" id="KW-0812">Transmembrane</keyword>
<evidence type="ECO:0000313" key="9">
    <source>
        <dbReference type="Proteomes" id="UP000699865"/>
    </source>
</evidence>
<dbReference type="InterPro" id="IPR006726">
    <property type="entry name" value="PHBA_efflux_AaeB/fusaric-R"/>
</dbReference>
<keyword evidence="2" id="KW-0813">Transport</keyword>
<name>A0ABS6L191_9GAMM</name>
<dbReference type="PANTHER" id="PTHR30509:SF9">
    <property type="entry name" value="MULTIDRUG RESISTANCE PROTEIN MDTO"/>
    <property type="match status" value="1"/>
</dbReference>
<feature type="transmembrane region" description="Helical" evidence="7">
    <location>
        <begin position="121"/>
        <end position="144"/>
    </location>
</feature>
<reference evidence="8 9" key="1">
    <citation type="submission" date="2021-03" db="EMBL/GenBank/DDBJ databases">
        <title>Five novel Rahnella species.</title>
        <authorList>
            <person name="Brady C."/>
            <person name="Asselin J."/>
            <person name="Beer S."/>
            <person name="Bruberg M.B."/>
            <person name="Crampton B."/>
            <person name="Venter S."/>
            <person name="Arnold D."/>
            <person name="Denman S."/>
        </authorList>
    </citation>
    <scope>NUCLEOTIDE SEQUENCE [LARGE SCALE GENOMIC DNA]</scope>
    <source>
        <strain evidence="8 9">L72c</strain>
    </source>
</reference>
<dbReference type="EMBL" id="JAFMOU010000067">
    <property type="protein sequence ID" value="MBU9835613.1"/>
    <property type="molecule type" value="Genomic_DNA"/>
</dbReference>
<dbReference type="PANTHER" id="PTHR30509">
    <property type="entry name" value="P-HYDROXYBENZOIC ACID EFFLUX PUMP SUBUNIT-RELATED"/>
    <property type="match status" value="1"/>
</dbReference>
<evidence type="ECO:0000313" key="8">
    <source>
        <dbReference type="EMBL" id="MBU9835613.1"/>
    </source>
</evidence>
<evidence type="ECO:0000256" key="6">
    <source>
        <dbReference type="ARBA" id="ARBA00023136"/>
    </source>
</evidence>
<feature type="transmembrane region" description="Helical" evidence="7">
    <location>
        <begin position="367"/>
        <end position="388"/>
    </location>
</feature>
<keyword evidence="9" id="KW-1185">Reference proteome</keyword>
<feature type="transmembrane region" description="Helical" evidence="7">
    <location>
        <begin position="51"/>
        <end position="70"/>
    </location>
</feature>
<proteinExistence type="predicted"/>
<keyword evidence="5 7" id="KW-1133">Transmembrane helix</keyword>
<gene>
    <name evidence="8" type="ORF">J1786_12450</name>
</gene>
<evidence type="ECO:0000256" key="3">
    <source>
        <dbReference type="ARBA" id="ARBA00022475"/>
    </source>
</evidence>
<dbReference type="Pfam" id="PF04632">
    <property type="entry name" value="FUSC"/>
    <property type="match status" value="1"/>
</dbReference>
<feature type="transmembrane region" description="Helical" evidence="7">
    <location>
        <begin position="443"/>
        <end position="463"/>
    </location>
</feature>
<keyword evidence="6 7" id="KW-0472">Membrane</keyword>
<evidence type="ECO:0000256" key="5">
    <source>
        <dbReference type="ARBA" id="ARBA00022989"/>
    </source>
</evidence>
<dbReference type="Proteomes" id="UP000699865">
    <property type="component" value="Unassembled WGS sequence"/>
</dbReference>
<evidence type="ECO:0000256" key="7">
    <source>
        <dbReference type="SAM" id="Phobius"/>
    </source>
</evidence>